<gene>
    <name evidence="1" type="ORF">ACFOY2_35955</name>
</gene>
<evidence type="ECO:0000313" key="2">
    <source>
        <dbReference type="Proteomes" id="UP001595851"/>
    </source>
</evidence>
<dbReference type="Proteomes" id="UP001595851">
    <property type="component" value="Unassembled WGS sequence"/>
</dbReference>
<organism evidence="1 2">
    <name type="scientific">Nonomuraea purpurea</name>
    <dbReference type="NCBI Taxonomy" id="1849276"/>
    <lineage>
        <taxon>Bacteria</taxon>
        <taxon>Bacillati</taxon>
        <taxon>Actinomycetota</taxon>
        <taxon>Actinomycetes</taxon>
        <taxon>Streptosporangiales</taxon>
        <taxon>Streptosporangiaceae</taxon>
        <taxon>Nonomuraea</taxon>
    </lineage>
</organism>
<name>A0ABV8GKH7_9ACTN</name>
<evidence type="ECO:0000313" key="1">
    <source>
        <dbReference type="EMBL" id="MFC4012674.1"/>
    </source>
</evidence>
<reference evidence="2" key="1">
    <citation type="journal article" date="2019" name="Int. J. Syst. Evol. Microbiol.">
        <title>The Global Catalogue of Microorganisms (GCM) 10K type strain sequencing project: providing services to taxonomists for standard genome sequencing and annotation.</title>
        <authorList>
            <consortium name="The Broad Institute Genomics Platform"/>
            <consortium name="The Broad Institute Genome Sequencing Center for Infectious Disease"/>
            <person name="Wu L."/>
            <person name="Ma J."/>
        </authorList>
    </citation>
    <scope>NUCLEOTIDE SEQUENCE [LARGE SCALE GENOMIC DNA]</scope>
    <source>
        <strain evidence="2">TBRC 1276</strain>
    </source>
</reference>
<comment type="caution">
    <text evidence="1">The sequence shown here is derived from an EMBL/GenBank/DDBJ whole genome shotgun (WGS) entry which is preliminary data.</text>
</comment>
<accession>A0ABV8GKH7</accession>
<protein>
    <submittedName>
        <fullName evidence="1">Uncharacterized protein</fullName>
    </submittedName>
</protein>
<proteinExistence type="predicted"/>
<keyword evidence="2" id="KW-1185">Reference proteome</keyword>
<dbReference type="EMBL" id="JBHSBI010000023">
    <property type="protein sequence ID" value="MFC4012674.1"/>
    <property type="molecule type" value="Genomic_DNA"/>
</dbReference>
<sequence>MNIEAQIRDLMARIQKLESSADTAKAIATALTIIAPVMAKLADIQAEVRQDLAAHGDEIAGLRRHMNDHLTSIRTEMLDQITALHPKAAK</sequence>
<dbReference type="RefSeq" id="WP_379532577.1">
    <property type="nucleotide sequence ID" value="NZ_JBHSBI010000023.1"/>
</dbReference>